<keyword evidence="7" id="KW-1185">Reference proteome</keyword>
<dbReference type="Pfam" id="PF00505">
    <property type="entry name" value="HMG_box"/>
    <property type="match status" value="1"/>
</dbReference>
<reference evidence="6 7" key="1">
    <citation type="submission" date="2024-05" db="EMBL/GenBank/DDBJ databases">
        <title>A draft genome resource for the thread blight pathogen Marasmius tenuissimus strain MS-2.</title>
        <authorList>
            <person name="Yulfo-Soto G.E."/>
            <person name="Baruah I.K."/>
            <person name="Amoako-Attah I."/>
            <person name="Bukari Y."/>
            <person name="Meinhardt L.W."/>
            <person name="Bailey B.A."/>
            <person name="Cohen S.P."/>
        </authorList>
    </citation>
    <scope>NUCLEOTIDE SEQUENCE [LARGE SCALE GENOMIC DNA]</scope>
    <source>
        <strain evidence="6 7">MS-2</strain>
    </source>
</reference>
<evidence type="ECO:0000256" key="3">
    <source>
        <dbReference type="PROSITE-ProRule" id="PRU00267"/>
    </source>
</evidence>
<accession>A0ABR3A127</accession>
<dbReference type="CDD" id="cd01389">
    <property type="entry name" value="HMG-box_ROX1-like"/>
    <property type="match status" value="1"/>
</dbReference>
<protein>
    <recommendedName>
        <fullName evidence="5">HMG box domain-containing protein</fullName>
    </recommendedName>
</protein>
<name>A0ABR3A127_9AGAR</name>
<evidence type="ECO:0000259" key="5">
    <source>
        <dbReference type="PROSITE" id="PS50118"/>
    </source>
</evidence>
<feature type="domain" description="HMG box" evidence="5">
    <location>
        <begin position="75"/>
        <end position="150"/>
    </location>
</feature>
<feature type="region of interest" description="Disordered" evidence="4">
    <location>
        <begin position="94"/>
        <end position="188"/>
    </location>
</feature>
<evidence type="ECO:0000313" key="6">
    <source>
        <dbReference type="EMBL" id="KAL0067004.1"/>
    </source>
</evidence>
<evidence type="ECO:0000313" key="7">
    <source>
        <dbReference type="Proteomes" id="UP001437256"/>
    </source>
</evidence>
<dbReference type="PANTHER" id="PTHR10270:SF161">
    <property type="entry name" value="SEX-DETERMINING REGION Y PROTEIN"/>
    <property type="match status" value="1"/>
</dbReference>
<dbReference type="PROSITE" id="PS50118">
    <property type="entry name" value="HMG_BOX_2"/>
    <property type="match status" value="1"/>
</dbReference>
<evidence type="ECO:0000256" key="1">
    <source>
        <dbReference type="ARBA" id="ARBA00023125"/>
    </source>
</evidence>
<sequence>MNILGWSPETGEDNSCPSPSNGVVHCKASPSQEEDYLATPRSASSSLPSPAASTGTVLPASPKPHSARKRQANWVPRPQNCFFIFRQDFIKKHSRGGTEACPPSPKTAEKSLSKRAGEAWRQLDPSEKAEYERRADEEKVEHQKNHPDYRYRPTRNEKKRKGRIPNGRLVKGPLSPAPSSSSSRAPKRLKLCKAESELSFTDNHNSPFGYLQPLPSAHAEPVLESRRRSVSVPPFPFQRYQQPSIALGGVPHGLRRAASYSELQEVASGPNHSQSMGPEELGFSEQIFNSSRYDARPMSGLHYSYPKPSHPEFAYNVPPLAAVSLALADWDGSEYRQDAHISVPHPLPPPLLSHNSWSSDSFLCHASPHSSNQSQIHSPAAQAPVSIQPEMNFIPEDHHPSITHEFPHYGSVHDTPLGEYSLEAVARTSALERFEMGLAEHACQGVGEYLSFDIPITEEQRLFEGMVELN</sequence>
<keyword evidence="1 3" id="KW-0238">DNA-binding</keyword>
<keyword evidence="2" id="KW-0804">Transcription</keyword>
<dbReference type="InterPro" id="IPR050140">
    <property type="entry name" value="SRY-related_HMG-box_TF-like"/>
</dbReference>
<feature type="compositionally biased region" description="Basic and acidic residues" evidence="4">
    <location>
        <begin position="107"/>
        <end position="118"/>
    </location>
</feature>
<dbReference type="Proteomes" id="UP001437256">
    <property type="component" value="Unassembled WGS sequence"/>
</dbReference>
<dbReference type="EMBL" id="JBBXMP010000030">
    <property type="protein sequence ID" value="KAL0067004.1"/>
    <property type="molecule type" value="Genomic_DNA"/>
</dbReference>
<dbReference type="SMART" id="SM00398">
    <property type="entry name" value="HMG"/>
    <property type="match status" value="1"/>
</dbReference>
<feature type="compositionally biased region" description="Low complexity" evidence="4">
    <location>
        <begin position="173"/>
        <end position="184"/>
    </location>
</feature>
<feature type="compositionally biased region" description="Basic and acidic residues" evidence="4">
    <location>
        <begin position="124"/>
        <end position="156"/>
    </location>
</feature>
<evidence type="ECO:0000256" key="4">
    <source>
        <dbReference type="SAM" id="MobiDB-lite"/>
    </source>
</evidence>
<organism evidence="6 7">
    <name type="scientific">Marasmius tenuissimus</name>
    <dbReference type="NCBI Taxonomy" id="585030"/>
    <lineage>
        <taxon>Eukaryota</taxon>
        <taxon>Fungi</taxon>
        <taxon>Dikarya</taxon>
        <taxon>Basidiomycota</taxon>
        <taxon>Agaricomycotina</taxon>
        <taxon>Agaricomycetes</taxon>
        <taxon>Agaricomycetidae</taxon>
        <taxon>Agaricales</taxon>
        <taxon>Marasmiineae</taxon>
        <taxon>Marasmiaceae</taxon>
        <taxon>Marasmius</taxon>
    </lineage>
</organism>
<dbReference type="PANTHER" id="PTHR10270">
    <property type="entry name" value="SOX TRANSCRIPTION FACTOR"/>
    <property type="match status" value="1"/>
</dbReference>
<proteinExistence type="predicted"/>
<dbReference type="SUPFAM" id="SSF47095">
    <property type="entry name" value="HMG-box"/>
    <property type="match status" value="1"/>
</dbReference>
<feature type="DNA-binding region" description="HMG box" evidence="3">
    <location>
        <begin position="75"/>
        <end position="150"/>
    </location>
</feature>
<dbReference type="Gene3D" id="1.10.30.10">
    <property type="entry name" value="High mobility group box domain"/>
    <property type="match status" value="1"/>
</dbReference>
<feature type="compositionally biased region" description="Low complexity" evidence="4">
    <location>
        <begin position="37"/>
        <end position="54"/>
    </location>
</feature>
<evidence type="ECO:0000256" key="2">
    <source>
        <dbReference type="ARBA" id="ARBA00023163"/>
    </source>
</evidence>
<keyword evidence="3" id="KW-0539">Nucleus</keyword>
<comment type="caution">
    <text evidence="6">The sequence shown here is derived from an EMBL/GenBank/DDBJ whole genome shotgun (WGS) entry which is preliminary data.</text>
</comment>
<gene>
    <name evidence="6" type="ORF">AAF712_005993</name>
</gene>
<dbReference type="InterPro" id="IPR036910">
    <property type="entry name" value="HMG_box_dom_sf"/>
</dbReference>
<feature type="region of interest" description="Disordered" evidence="4">
    <location>
        <begin position="1"/>
        <end position="73"/>
    </location>
</feature>
<dbReference type="InterPro" id="IPR009071">
    <property type="entry name" value="HMG_box_dom"/>
</dbReference>